<dbReference type="Proteomes" id="UP000276103">
    <property type="component" value="Unassembled WGS sequence"/>
</dbReference>
<keyword evidence="2" id="KW-1185">Reference proteome</keyword>
<protein>
    <submittedName>
        <fullName evidence="1">Uncharacterized protein</fullName>
    </submittedName>
</protein>
<reference evidence="1 2" key="1">
    <citation type="journal article" date="2019" name="Genome Biol. Evol.">
        <title>Day and night: Metabolic profiles and evolutionary relationships of six axenic non-marine cyanobacteria.</title>
        <authorList>
            <person name="Will S.E."/>
            <person name="Henke P."/>
            <person name="Boedeker C."/>
            <person name="Huang S."/>
            <person name="Brinkmann H."/>
            <person name="Rohde M."/>
            <person name="Jarek M."/>
            <person name="Friedl T."/>
            <person name="Seufert S."/>
            <person name="Schumacher M."/>
            <person name="Overmann J."/>
            <person name="Neumann-Schaal M."/>
            <person name="Petersen J."/>
        </authorList>
    </citation>
    <scope>NUCLEOTIDE SEQUENCE [LARGE SCALE GENOMIC DNA]</scope>
    <source>
        <strain evidence="1 2">SAG 1403-4b</strain>
    </source>
</reference>
<sequence>MSLITNWQRIDVFDEKIEWHKNLAIEVHDICYEIAKEFYEKNKDAPDDYCSQTNRDRDDGYTTYSWFYKDSVVKLDGQETVYLHSSPSRIIYNRSVKVNLLPSYPQVFSSSIKEYEHIRPFYEIQTFRVGSWLNHIESLRLKLEPIKQEKEQAMRLKQEQERQRNFGRL</sequence>
<dbReference type="EMBL" id="RSCM01000019">
    <property type="protein sequence ID" value="RUS93325.1"/>
    <property type="molecule type" value="Genomic_DNA"/>
</dbReference>
<proteinExistence type="predicted"/>
<dbReference type="RefSeq" id="WP_127056192.1">
    <property type="nucleotide sequence ID" value="NZ_RSCM01000019.1"/>
</dbReference>
<dbReference type="AlphaFoldDB" id="A0A433UHM7"/>
<dbReference type="OrthoDB" id="10006323at2"/>
<evidence type="ECO:0000313" key="2">
    <source>
        <dbReference type="Proteomes" id="UP000276103"/>
    </source>
</evidence>
<comment type="caution">
    <text evidence="1">The sequence shown here is derived from an EMBL/GenBank/DDBJ whole genome shotgun (WGS) entry which is preliminary data.</text>
</comment>
<organism evidence="1 2">
    <name type="scientific">Trichormus variabilis SAG 1403-4b</name>
    <dbReference type="NCBI Taxonomy" id="447716"/>
    <lineage>
        <taxon>Bacteria</taxon>
        <taxon>Bacillati</taxon>
        <taxon>Cyanobacteriota</taxon>
        <taxon>Cyanophyceae</taxon>
        <taxon>Nostocales</taxon>
        <taxon>Nostocaceae</taxon>
        <taxon>Trichormus</taxon>
    </lineage>
</organism>
<name>A0A433UHM7_ANAVA</name>
<gene>
    <name evidence="1" type="ORF">DSM107003_43810</name>
</gene>
<evidence type="ECO:0000313" key="1">
    <source>
        <dbReference type="EMBL" id="RUS93325.1"/>
    </source>
</evidence>
<accession>A0A433UHM7</accession>